<evidence type="ECO:0000256" key="1">
    <source>
        <dbReference type="ARBA" id="ARBA00004370"/>
    </source>
</evidence>
<evidence type="ECO:0000256" key="4">
    <source>
        <dbReference type="ARBA" id="ARBA00023054"/>
    </source>
</evidence>
<dbReference type="Gene3D" id="3.40.50.300">
    <property type="entry name" value="P-loop containing nucleotide triphosphate hydrolases"/>
    <property type="match status" value="1"/>
</dbReference>
<dbReference type="InterPro" id="IPR049399">
    <property type="entry name" value="BDLP-like_hel"/>
</dbReference>
<dbReference type="InterPro" id="IPR045063">
    <property type="entry name" value="Dynamin_N"/>
</dbReference>
<keyword evidence="4" id="KW-0175">Coiled coil</keyword>
<dbReference type="SUPFAM" id="SSF52540">
    <property type="entry name" value="P-loop containing nucleoside triphosphate hydrolases"/>
    <property type="match status" value="1"/>
</dbReference>
<keyword evidence="2" id="KW-0547">Nucleotide-binding</keyword>
<reference evidence="9 10" key="1">
    <citation type="journal article" date="2008" name="Proc. Natl. Acad. Sci. U.S.A.">
        <title>Niche adaptation and genome expansion in the chlorophyll d-producing cyanobacterium Acaryochloris marina.</title>
        <authorList>
            <person name="Swingley W.D."/>
            <person name="Chen M."/>
            <person name="Cheung P.C."/>
            <person name="Conrad A.L."/>
            <person name="Dejesa L.C."/>
            <person name="Hao J."/>
            <person name="Honchak B.M."/>
            <person name="Karbach L.E."/>
            <person name="Kurdoglu A."/>
            <person name="Lahiri S."/>
            <person name="Mastrian S.D."/>
            <person name="Miyashita H."/>
            <person name="Page L."/>
            <person name="Ramakrishna P."/>
            <person name="Satoh S."/>
            <person name="Sattley W.M."/>
            <person name="Shimada Y."/>
            <person name="Taylor H.L."/>
            <person name="Tomo T."/>
            <person name="Tsuchiya T."/>
            <person name="Wang Z.T."/>
            <person name="Raymond J."/>
            <person name="Mimuro M."/>
            <person name="Blankenship R.E."/>
            <person name="Touchman J.W."/>
        </authorList>
    </citation>
    <scope>NUCLEOTIDE SEQUENCE [LARGE SCALE GENOMIC DNA]</scope>
    <source>
        <strain evidence="10">MBIC 11017</strain>
    </source>
</reference>
<accession>B0C837</accession>
<comment type="subcellular location">
    <subcellularLocation>
        <location evidence="1">Membrane</location>
    </subcellularLocation>
</comment>
<evidence type="ECO:0000259" key="8">
    <source>
        <dbReference type="PROSITE" id="PS51718"/>
    </source>
</evidence>
<keyword evidence="6 7" id="KW-0472">Membrane</keyword>
<feature type="domain" description="Dynamin-type G" evidence="8">
    <location>
        <begin position="69"/>
        <end position="335"/>
    </location>
</feature>
<dbReference type="Proteomes" id="UP000000268">
    <property type="component" value="Chromosome"/>
</dbReference>
<proteinExistence type="predicted"/>
<dbReference type="PANTHER" id="PTHR10465">
    <property type="entry name" value="TRANSMEMBRANE GTPASE FZO1"/>
    <property type="match status" value="1"/>
</dbReference>
<feature type="transmembrane region" description="Helical" evidence="7">
    <location>
        <begin position="558"/>
        <end position="586"/>
    </location>
</feature>
<keyword evidence="5" id="KW-0342">GTP-binding</keyword>
<keyword evidence="7" id="KW-1133">Transmembrane helix</keyword>
<dbReference type="HOGENOM" id="CLU_025039_0_0_3"/>
<dbReference type="InterPro" id="IPR027417">
    <property type="entry name" value="P-loop_NTPase"/>
</dbReference>
<dbReference type="GO" id="GO:0016020">
    <property type="term" value="C:membrane"/>
    <property type="evidence" value="ECO:0007669"/>
    <property type="project" value="UniProtKB-SubCell"/>
</dbReference>
<dbReference type="Pfam" id="PF21808">
    <property type="entry name" value="Dynamin-like_hel_bact"/>
    <property type="match status" value="1"/>
</dbReference>
<evidence type="ECO:0000256" key="7">
    <source>
        <dbReference type="SAM" id="Phobius"/>
    </source>
</evidence>
<dbReference type="GO" id="GO:0005525">
    <property type="term" value="F:GTP binding"/>
    <property type="evidence" value="ECO:0007669"/>
    <property type="project" value="UniProtKB-KW"/>
</dbReference>
<evidence type="ECO:0000256" key="6">
    <source>
        <dbReference type="ARBA" id="ARBA00023136"/>
    </source>
</evidence>
<dbReference type="GO" id="GO:0008053">
    <property type="term" value="P:mitochondrial fusion"/>
    <property type="evidence" value="ECO:0007669"/>
    <property type="project" value="TreeGrafter"/>
</dbReference>
<evidence type="ECO:0000313" key="10">
    <source>
        <dbReference type="Proteomes" id="UP000000268"/>
    </source>
</evidence>
<organism evidence="9 10">
    <name type="scientific">Acaryochloris marina (strain MBIC 11017)</name>
    <dbReference type="NCBI Taxonomy" id="329726"/>
    <lineage>
        <taxon>Bacteria</taxon>
        <taxon>Bacillati</taxon>
        <taxon>Cyanobacteriota</taxon>
        <taxon>Cyanophyceae</taxon>
        <taxon>Acaryochloridales</taxon>
        <taxon>Acaryochloridaceae</taxon>
        <taxon>Acaryochloris</taxon>
    </lineage>
</organism>
<dbReference type="RefSeq" id="WP_012163168.1">
    <property type="nucleotide sequence ID" value="NC_009925.1"/>
</dbReference>
<evidence type="ECO:0000256" key="2">
    <source>
        <dbReference type="ARBA" id="ARBA00022741"/>
    </source>
</evidence>
<protein>
    <submittedName>
        <fullName evidence="9">Bacterial dynamin-like protein</fullName>
    </submittedName>
</protein>
<dbReference type="EMBL" id="CP000828">
    <property type="protein sequence ID" value="ABW27721.1"/>
    <property type="molecule type" value="Genomic_DNA"/>
</dbReference>
<dbReference type="InterPro" id="IPR027094">
    <property type="entry name" value="Mitofusin_fam"/>
</dbReference>
<keyword evidence="7" id="KW-0812">Transmembrane</keyword>
<dbReference type="KEGG" id="amr:AM1_2720"/>
<sequence length="689" mass="77804">MSNPVNASPPAGYLDDFDQVRRVREQVADHLDHMSQGLIQSELDGTKASGSLGFDRQITLVKTASDHLRQGVFRLVVLGDLKRGKSTLINAILGERLLPSDVNPCTAILSVLKYGPQKQVTIYFRDDTPPQQIDVATFKWKYTIDPSESKALQDKDEQAFPNVSHAVIEYPLPLLAKGIEIVDTPGLNDTEARNELVLNYLNDCHAVLFVLNTTQPCTLDERRYLRNFLQNRGLTIFFLLNAWDKVKTSLLDPEDKSALTEAEAKLRQVFQTHLSPYCSVNGEDRYQQRVFEISALPALRSQLHDPKASLDETGIPAFLDALTQFLTRERTNAELNHAVHQARAVAAHVHEAVERRIPLLDEDIGNLKAKVASVQSEFDQLATVSTDFQTEIRQIRDREAQSIADSFRAYMLQLEKTFETDFVASQPDLEFLDFLNKQNRAKFHESFKRAFERYLTDKLAEWEMQATQQLDTAFAQVQAVADQYQATYTQVVEVINAKLLGQSYGASGHPYNDAETWTDTVFEVLDAIPNSLNGVVGRLSPFWRRVMQAVFTSLCVTLVIQMVGFLFSAMALNVFLVIVAGAGLVAGQAEYVRQTFLTTTRQEFAKCLPQIAQEQQQAVYEAVESCFNTHETEIIQRLNDDILARQTELTYLVTQKETQDIQLEQETDRLQRLDQGMAEQVSQLTALLN</sequence>
<dbReference type="PANTHER" id="PTHR10465:SF0">
    <property type="entry name" value="SARCALUMENIN"/>
    <property type="match status" value="1"/>
</dbReference>
<dbReference type="CDD" id="cd09912">
    <property type="entry name" value="DLP_2"/>
    <property type="match status" value="1"/>
</dbReference>
<dbReference type="Pfam" id="PF00350">
    <property type="entry name" value="Dynamin_N"/>
    <property type="match status" value="1"/>
</dbReference>
<dbReference type="GO" id="GO:0003924">
    <property type="term" value="F:GTPase activity"/>
    <property type="evidence" value="ECO:0007669"/>
    <property type="project" value="InterPro"/>
</dbReference>
<keyword evidence="10" id="KW-1185">Reference proteome</keyword>
<name>B0C837_ACAM1</name>
<gene>
    <name evidence="9" type="ordered locus">AM1_2720</name>
</gene>
<dbReference type="eggNOG" id="COG0699">
    <property type="taxonomic scope" value="Bacteria"/>
</dbReference>
<dbReference type="PROSITE" id="PS51718">
    <property type="entry name" value="G_DYNAMIN_2"/>
    <property type="match status" value="1"/>
</dbReference>
<keyword evidence="3" id="KW-0378">Hydrolase</keyword>
<dbReference type="STRING" id="329726.AM1_2720"/>
<dbReference type="AlphaFoldDB" id="B0C837"/>
<evidence type="ECO:0000313" key="9">
    <source>
        <dbReference type="EMBL" id="ABW27721.1"/>
    </source>
</evidence>
<evidence type="ECO:0000256" key="3">
    <source>
        <dbReference type="ARBA" id="ARBA00022801"/>
    </source>
</evidence>
<evidence type="ECO:0000256" key="5">
    <source>
        <dbReference type="ARBA" id="ARBA00023134"/>
    </source>
</evidence>
<dbReference type="InterPro" id="IPR030381">
    <property type="entry name" value="G_DYNAMIN_dom"/>
</dbReference>